<proteinExistence type="inferred from homology"/>
<dbReference type="InterPro" id="IPR001270">
    <property type="entry name" value="ClpA/B"/>
</dbReference>
<dbReference type="Pfam" id="PF22107">
    <property type="entry name" value="Pch2_N"/>
    <property type="match status" value="1"/>
</dbReference>
<dbReference type="SUPFAM" id="SSF52540">
    <property type="entry name" value="P-loop containing nucleoside triphosphate hydrolases"/>
    <property type="match status" value="1"/>
</dbReference>
<dbReference type="AlphaFoldDB" id="A0A0N5AQH1"/>
<dbReference type="PRINTS" id="PR00300">
    <property type="entry name" value="CLPPROTEASEA"/>
</dbReference>
<accession>A0A0N5AQH1</accession>
<keyword evidence="4" id="KW-0469">Meiosis</keyword>
<dbReference type="GO" id="GO:0007131">
    <property type="term" value="P:reciprocal meiotic recombination"/>
    <property type="evidence" value="ECO:0007669"/>
    <property type="project" value="TreeGrafter"/>
</dbReference>
<dbReference type="FunFam" id="3.40.50.300:FF:001494">
    <property type="entry name" value="Pachytene checkpoint component Pch2"/>
    <property type="match status" value="1"/>
</dbReference>
<evidence type="ECO:0000256" key="3">
    <source>
        <dbReference type="ARBA" id="ARBA00022840"/>
    </source>
</evidence>
<reference evidence="8" key="1">
    <citation type="submission" date="2017-02" db="UniProtKB">
        <authorList>
            <consortium name="WormBaseParasite"/>
        </authorList>
    </citation>
    <scope>IDENTIFICATION</scope>
</reference>
<protein>
    <submittedName>
        <fullName evidence="8">AAA domain-containing protein</fullName>
    </submittedName>
</protein>
<evidence type="ECO:0000313" key="7">
    <source>
        <dbReference type="Proteomes" id="UP000046393"/>
    </source>
</evidence>
<dbReference type="GO" id="GO:0005694">
    <property type="term" value="C:chromosome"/>
    <property type="evidence" value="ECO:0007669"/>
    <property type="project" value="TreeGrafter"/>
</dbReference>
<name>A0A0N5AQH1_9BILA</name>
<evidence type="ECO:0000313" key="8">
    <source>
        <dbReference type="WBParaSite" id="SMUV_0000693501-mRNA-1"/>
    </source>
</evidence>
<dbReference type="PANTHER" id="PTHR45991:SF1">
    <property type="entry name" value="PACHYTENE CHECKPOINT PROTEIN 2 HOMOLOG"/>
    <property type="match status" value="1"/>
</dbReference>
<sequence>MEVEDNTENASKSVESAAEESSYRLLNVYVEVRLKQETSIYMYCKRYCIVEAKKSRERIYQAILKAEFAQNWKKLKFTGALAEFSDMIDEVVVCSSSDPDGAEIQLNKDVLLESSLHFYHLKRSGSETQQLSSNDETCASRTWELPCLEFDHMWENLIFEDNIKNDLLDYVAAMLHISDLGVDTSILRINRLILLSGLFTNFYGFEGPPGTGKTSLCKSLAQKLSIQLNDRYKRTIFIEINSHSLFSKWYSESGKMVLKMFDQIEEISEDGRSFVVILIDEVESLSMTRKGTMVRNEPMDSVRVVNALLTQLDRIRRLPNIVLLATSNLNEVIDEAFIDRADICRWIGKPSVSAVFHILASCVEEMQRVYLLLILIPKILDLFII</sequence>
<comment type="similarity">
    <text evidence="1">Belongs to the AAA ATPase family. PCH2 subfamily.</text>
</comment>
<dbReference type="GO" id="GO:0005634">
    <property type="term" value="C:nucleus"/>
    <property type="evidence" value="ECO:0007669"/>
    <property type="project" value="TreeGrafter"/>
</dbReference>
<keyword evidence="3 5" id="KW-0067">ATP-binding</keyword>
<dbReference type="Gene3D" id="3.40.50.300">
    <property type="entry name" value="P-loop containing nucleotide triphosphate hydrolases"/>
    <property type="match status" value="1"/>
</dbReference>
<dbReference type="Pfam" id="PF00004">
    <property type="entry name" value="AAA"/>
    <property type="match status" value="1"/>
</dbReference>
<dbReference type="GO" id="GO:0051598">
    <property type="term" value="P:meiotic recombination checkpoint signaling"/>
    <property type="evidence" value="ECO:0007669"/>
    <property type="project" value="TreeGrafter"/>
</dbReference>
<dbReference type="GO" id="GO:0005524">
    <property type="term" value="F:ATP binding"/>
    <property type="evidence" value="ECO:0007669"/>
    <property type="project" value="UniProtKB-KW"/>
</dbReference>
<dbReference type="SMART" id="SM00382">
    <property type="entry name" value="AAA"/>
    <property type="match status" value="1"/>
</dbReference>
<evidence type="ECO:0000256" key="1">
    <source>
        <dbReference type="ARBA" id="ARBA00007271"/>
    </source>
</evidence>
<evidence type="ECO:0000259" key="6">
    <source>
        <dbReference type="SMART" id="SM00382"/>
    </source>
</evidence>
<dbReference type="GO" id="GO:0016887">
    <property type="term" value="F:ATP hydrolysis activity"/>
    <property type="evidence" value="ECO:0007669"/>
    <property type="project" value="InterPro"/>
</dbReference>
<evidence type="ECO:0000256" key="2">
    <source>
        <dbReference type="ARBA" id="ARBA00022741"/>
    </source>
</evidence>
<dbReference type="InterPro" id="IPR003959">
    <property type="entry name" value="ATPase_AAA_core"/>
</dbReference>
<evidence type="ECO:0000256" key="4">
    <source>
        <dbReference type="ARBA" id="ARBA00023254"/>
    </source>
</evidence>
<dbReference type="PROSITE" id="PS00674">
    <property type="entry name" value="AAA"/>
    <property type="match status" value="1"/>
</dbReference>
<evidence type="ECO:0000256" key="5">
    <source>
        <dbReference type="RuleBase" id="RU003651"/>
    </source>
</evidence>
<dbReference type="InterPro" id="IPR027417">
    <property type="entry name" value="P-loop_NTPase"/>
</dbReference>
<dbReference type="PANTHER" id="PTHR45991">
    <property type="entry name" value="PACHYTENE CHECKPOINT PROTEIN 2"/>
    <property type="match status" value="1"/>
</dbReference>
<keyword evidence="7" id="KW-1185">Reference proteome</keyword>
<dbReference type="InterPro" id="IPR054330">
    <property type="entry name" value="Pch2-like_N"/>
</dbReference>
<feature type="domain" description="AAA+ ATPase" evidence="6">
    <location>
        <begin position="199"/>
        <end position="351"/>
    </location>
</feature>
<organism evidence="7 8">
    <name type="scientific">Syphacia muris</name>
    <dbReference type="NCBI Taxonomy" id="451379"/>
    <lineage>
        <taxon>Eukaryota</taxon>
        <taxon>Metazoa</taxon>
        <taxon>Ecdysozoa</taxon>
        <taxon>Nematoda</taxon>
        <taxon>Chromadorea</taxon>
        <taxon>Rhabditida</taxon>
        <taxon>Spirurina</taxon>
        <taxon>Oxyuridomorpha</taxon>
        <taxon>Oxyuroidea</taxon>
        <taxon>Oxyuridae</taxon>
        <taxon>Syphacia</taxon>
    </lineage>
</organism>
<keyword evidence="2 5" id="KW-0547">Nucleotide-binding</keyword>
<dbReference type="InterPro" id="IPR003960">
    <property type="entry name" value="ATPase_AAA_CS"/>
</dbReference>
<dbReference type="InterPro" id="IPR003593">
    <property type="entry name" value="AAA+_ATPase"/>
</dbReference>
<dbReference type="WBParaSite" id="SMUV_0000693501-mRNA-1">
    <property type="protein sequence ID" value="SMUV_0000693501-mRNA-1"/>
    <property type="gene ID" value="SMUV_0000693501"/>
</dbReference>
<dbReference type="STRING" id="451379.A0A0N5AQH1"/>
<dbReference type="InterPro" id="IPR044539">
    <property type="entry name" value="Pch2-like"/>
</dbReference>
<dbReference type="Proteomes" id="UP000046393">
    <property type="component" value="Unplaced"/>
</dbReference>